<reference evidence="3" key="1">
    <citation type="submission" date="2011-12" db="EMBL/GenBank/DDBJ databases">
        <title>The complete genome of chromosome of Sulfobacillus acidophilus DSM 10332.</title>
        <authorList>
            <person name="Lucas S."/>
            <person name="Han J."/>
            <person name="Lapidus A."/>
            <person name="Bruce D."/>
            <person name="Goodwin L."/>
            <person name="Pitluck S."/>
            <person name="Peters L."/>
            <person name="Kyrpides N."/>
            <person name="Mavromatis K."/>
            <person name="Ivanova N."/>
            <person name="Mikhailova N."/>
            <person name="Chertkov O."/>
            <person name="Saunders E."/>
            <person name="Detter J.C."/>
            <person name="Tapia R."/>
            <person name="Han C."/>
            <person name="Land M."/>
            <person name="Hauser L."/>
            <person name="Markowitz V."/>
            <person name="Cheng J.-F."/>
            <person name="Hugenholtz P."/>
            <person name="Woyke T."/>
            <person name="Wu D."/>
            <person name="Pukall R."/>
            <person name="Gehrich-Schroeter G."/>
            <person name="Schneider S."/>
            <person name="Klenk H.-P."/>
            <person name="Eisen J.A."/>
        </authorList>
    </citation>
    <scope>NUCLEOTIDE SEQUENCE [LARGE SCALE GENOMIC DNA]</scope>
    <source>
        <strain evidence="3">ATCC 700253 / DSM 10332 / NAL</strain>
    </source>
</reference>
<dbReference type="Proteomes" id="UP000005439">
    <property type="component" value="Chromosome"/>
</dbReference>
<keyword evidence="3" id="KW-1185">Reference proteome</keyword>
<protein>
    <submittedName>
        <fullName evidence="2">Uncharacterized protein</fullName>
    </submittedName>
</protein>
<gene>
    <name evidence="2" type="ordered locus">Sulac_2078</name>
</gene>
<keyword evidence="1" id="KW-0812">Transmembrane</keyword>
<evidence type="ECO:0000313" key="2">
    <source>
        <dbReference type="EMBL" id="AEW05566.1"/>
    </source>
</evidence>
<dbReference type="AlphaFoldDB" id="G8TSV1"/>
<dbReference type="EMBL" id="CP003179">
    <property type="protein sequence ID" value="AEW05566.1"/>
    <property type="molecule type" value="Genomic_DNA"/>
</dbReference>
<keyword evidence="1" id="KW-0472">Membrane</keyword>
<evidence type="ECO:0000256" key="1">
    <source>
        <dbReference type="SAM" id="Phobius"/>
    </source>
</evidence>
<name>G8TSV1_SULAD</name>
<keyword evidence="1" id="KW-1133">Transmembrane helix</keyword>
<proteinExistence type="predicted"/>
<organism evidence="2 3">
    <name type="scientific">Sulfobacillus acidophilus (strain ATCC 700253 / DSM 10332 / NAL)</name>
    <dbReference type="NCBI Taxonomy" id="679936"/>
    <lineage>
        <taxon>Bacteria</taxon>
        <taxon>Bacillati</taxon>
        <taxon>Bacillota</taxon>
        <taxon>Clostridia</taxon>
        <taxon>Eubacteriales</taxon>
        <taxon>Clostridiales Family XVII. Incertae Sedis</taxon>
        <taxon>Sulfobacillus</taxon>
    </lineage>
</organism>
<reference evidence="2 3" key="2">
    <citation type="journal article" date="2012" name="Stand. Genomic Sci.">
        <title>Complete genome sequence of the moderately thermophilic mineral-sulfide-oxidizing firmicute Sulfobacillus acidophilus type strain (NAL(T)).</title>
        <authorList>
            <person name="Anderson I."/>
            <person name="Chertkov O."/>
            <person name="Chen A."/>
            <person name="Saunders E."/>
            <person name="Lapidus A."/>
            <person name="Nolan M."/>
            <person name="Lucas S."/>
            <person name="Hammon N."/>
            <person name="Deshpande S."/>
            <person name="Cheng J.F."/>
            <person name="Han C."/>
            <person name="Tapia R."/>
            <person name="Goodwin L.A."/>
            <person name="Pitluck S."/>
            <person name="Liolios K."/>
            <person name="Pagani I."/>
            <person name="Ivanova N."/>
            <person name="Mikhailova N."/>
            <person name="Pati A."/>
            <person name="Palaniappan K."/>
            <person name="Land M."/>
            <person name="Pan C."/>
            <person name="Rohde M."/>
            <person name="Pukall R."/>
            <person name="Goker M."/>
            <person name="Detter J.C."/>
            <person name="Woyke T."/>
            <person name="Bristow J."/>
            <person name="Eisen J.A."/>
            <person name="Markowitz V."/>
            <person name="Hugenholtz P."/>
            <person name="Kyrpides N.C."/>
            <person name="Klenk H.P."/>
            <person name="Mavromatis K."/>
        </authorList>
    </citation>
    <scope>NUCLEOTIDE SEQUENCE [LARGE SCALE GENOMIC DNA]</scope>
    <source>
        <strain evidence="3">ATCC 700253 / DSM 10332 / NAL</strain>
    </source>
</reference>
<dbReference type="KEGG" id="sap:Sulac_2078"/>
<dbReference type="HOGENOM" id="CLU_061506_0_0_9"/>
<accession>G8TSV1</accession>
<dbReference type="PATRIC" id="fig|679936.5.peg.2142"/>
<sequence>MTARRYYSIRTGKDQGKVILTLELLRKLFYGTYMMFDSKEYFQEALGYDCVDAGKVPGLMGTDPETYAMVKLRKHGLFPIKPDFSYSENDIFDLIEFLYDYISKPIDGYFHNYCNCGWHYSTFDKKAGQEEFREAVNEFLTDYQDGWELSSNGEILSKGQPGLHYLFNASLPLSDEENVNGRVDAAIRKFRRHHSSIEDRRDAVRDLAAVLEYLRPQAQAVITKKDESDLFELANRFGIRHHNQKQKTDYDQNIWLSWAFYYYLATIHALLHLTARKTGNPRTE</sequence>
<evidence type="ECO:0000313" key="3">
    <source>
        <dbReference type="Proteomes" id="UP000005439"/>
    </source>
</evidence>
<feature type="transmembrane region" description="Helical" evidence="1">
    <location>
        <begin position="255"/>
        <end position="275"/>
    </location>
</feature>